<evidence type="ECO:0000256" key="1">
    <source>
        <dbReference type="ARBA" id="ARBA00004786"/>
    </source>
</evidence>
<evidence type="ECO:0000259" key="8">
    <source>
        <dbReference type="Pfam" id="PF01619"/>
    </source>
</evidence>
<feature type="domain" description="Aldehyde dehydrogenase" evidence="7">
    <location>
        <begin position="903"/>
        <end position="1020"/>
    </location>
</feature>
<comment type="similarity">
    <text evidence="5">In the C-terminal section; belongs to the aldehyde dehydrogenase family.</text>
</comment>
<evidence type="ECO:0000259" key="10">
    <source>
        <dbReference type="Pfam" id="PF18327"/>
    </source>
</evidence>
<dbReference type="SUPFAM" id="SSF51730">
    <property type="entry name" value="FAD-linked oxidoreductase"/>
    <property type="match status" value="1"/>
</dbReference>
<dbReference type="GO" id="GO:0003842">
    <property type="term" value="F:L-glutamate gamma-semialdehyde dehydrogenase activity"/>
    <property type="evidence" value="ECO:0007669"/>
    <property type="project" value="UniProtKB-EC"/>
</dbReference>
<dbReference type="GO" id="GO:0004657">
    <property type="term" value="F:proline dehydrogenase activity"/>
    <property type="evidence" value="ECO:0007669"/>
    <property type="project" value="UniProtKB-EC"/>
</dbReference>
<keyword evidence="5" id="KW-0274">FAD</keyword>
<evidence type="ECO:0000313" key="11">
    <source>
        <dbReference type="EMBL" id="MFD1612217.1"/>
    </source>
</evidence>
<evidence type="ECO:0000256" key="2">
    <source>
        <dbReference type="ARBA" id="ARBA00023002"/>
    </source>
</evidence>
<evidence type="ECO:0000313" key="12">
    <source>
        <dbReference type="Proteomes" id="UP001597115"/>
    </source>
</evidence>
<keyword evidence="5" id="KW-0804">Transcription</keyword>
<dbReference type="SUPFAM" id="SSF53720">
    <property type="entry name" value="ALDH-like"/>
    <property type="match status" value="1"/>
</dbReference>
<comment type="catalytic activity">
    <reaction evidence="4 5">
        <text>L-glutamate 5-semialdehyde + NAD(+) + H2O = L-glutamate + NADH + 2 H(+)</text>
        <dbReference type="Rhea" id="RHEA:30235"/>
        <dbReference type="ChEBI" id="CHEBI:15377"/>
        <dbReference type="ChEBI" id="CHEBI:15378"/>
        <dbReference type="ChEBI" id="CHEBI:29985"/>
        <dbReference type="ChEBI" id="CHEBI:57540"/>
        <dbReference type="ChEBI" id="CHEBI:57945"/>
        <dbReference type="ChEBI" id="CHEBI:58066"/>
        <dbReference type="EC" id="1.2.1.88"/>
    </reaction>
</comment>
<dbReference type="SUPFAM" id="SSF81935">
    <property type="entry name" value="N-terminal domain of bifunctional PutA protein"/>
    <property type="match status" value="1"/>
</dbReference>
<dbReference type="EC" id="1.5.5.2" evidence="5"/>
<keyword evidence="5" id="KW-0238">DNA-binding</keyword>
<dbReference type="EC" id="1.2.1.88" evidence="5"/>
<organism evidence="11 12">
    <name type="scientific">Sphingomonas tabacisoli</name>
    <dbReference type="NCBI Taxonomy" id="2249466"/>
    <lineage>
        <taxon>Bacteria</taxon>
        <taxon>Pseudomonadati</taxon>
        <taxon>Pseudomonadota</taxon>
        <taxon>Alphaproteobacteria</taxon>
        <taxon>Sphingomonadales</taxon>
        <taxon>Sphingomonadaceae</taxon>
        <taxon>Sphingomonas</taxon>
    </lineage>
</organism>
<keyword evidence="5" id="KW-0805">Transcription regulation</keyword>
<evidence type="ECO:0000256" key="6">
    <source>
        <dbReference type="SAM" id="MobiDB-lite"/>
    </source>
</evidence>
<dbReference type="PANTHER" id="PTHR42862">
    <property type="entry name" value="DELTA-1-PYRROLINE-5-CARBOXYLATE DEHYDROGENASE 1, ISOFORM A-RELATED"/>
    <property type="match status" value="1"/>
</dbReference>
<gene>
    <name evidence="11" type="primary">putA</name>
    <name evidence="11" type="ORF">ACFSCW_10425</name>
</gene>
<dbReference type="InterPro" id="IPR002872">
    <property type="entry name" value="Proline_DH_dom"/>
</dbReference>
<dbReference type="InterPro" id="IPR016160">
    <property type="entry name" value="Ald_DH_CS_CYS"/>
</dbReference>
<comment type="function">
    <text evidence="5">Oxidizes proline to glutamate for use as a carbon and nitrogen source.</text>
</comment>
<evidence type="ECO:0000256" key="3">
    <source>
        <dbReference type="ARBA" id="ARBA00023027"/>
    </source>
</evidence>
<protein>
    <recommendedName>
        <fullName evidence="5">Bifunctional protein PutA</fullName>
    </recommendedName>
    <domain>
        <recommendedName>
            <fullName evidence="5">Proline dehydrogenase</fullName>
            <ecNumber evidence="5">1.5.5.2</ecNumber>
        </recommendedName>
        <alternativeName>
            <fullName evidence="5">Proline oxidase</fullName>
        </alternativeName>
    </domain>
    <domain>
        <recommendedName>
            <fullName evidence="5">Delta-1-pyrroline-5-carboxylate dehydrogenase</fullName>
            <shortName evidence="5">P5C dehydrogenase</shortName>
            <ecNumber evidence="5">1.2.1.88</ecNumber>
        </recommendedName>
        <alternativeName>
            <fullName evidence="5">L-glutamate gamma-semialdehyde dehydrogenase</fullName>
        </alternativeName>
    </domain>
</protein>
<keyword evidence="5" id="KW-0678">Repressor</keyword>
<dbReference type="InterPro" id="IPR016162">
    <property type="entry name" value="Ald_DH_N"/>
</dbReference>
<comment type="caution">
    <text evidence="11">The sequence shown here is derived from an EMBL/GenBank/DDBJ whole genome shotgun (WGS) entry which is preliminary data.</text>
</comment>
<dbReference type="InterPro" id="IPR041349">
    <property type="entry name" value="PRODH"/>
</dbReference>
<dbReference type="InterPro" id="IPR050485">
    <property type="entry name" value="Proline_metab_enzyme"/>
</dbReference>
<dbReference type="PIRSF" id="PIRSF000197">
    <property type="entry name" value="Bifunct_PutA"/>
    <property type="match status" value="1"/>
</dbReference>
<reference evidence="12" key="1">
    <citation type="journal article" date="2019" name="Int. J. Syst. Evol. Microbiol.">
        <title>The Global Catalogue of Microorganisms (GCM) 10K type strain sequencing project: providing services to taxonomists for standard genome sequencing and annotation.</title>
        <authorList>
            <consortium name="The Broad Institute Genomics Platform"/>
            <consortium name="The Broad Institute Genome Sequencing Center for Infectious Disease"/>
            <person name="Wu L."/>
            <person name="Ma J."/>
        </authorList>
    </citation>
    <scope>NUCLEOTIDE SEQUENCE [LARGE SCALE GENOMIC DNA]</scope>
    <source>
        <strain evidence="12">CGMCC 1.16275</strain>
    </source>
</reference>
<feature type="domain" description="Proline dehydrogenase" evidence="8">
    <location>
        <begin position="179"/>
        <end position="465"/>
    </location>
</feature>
<dbReference type="PANTHER" id="PTHR42862:SF1">
    <property type="entry name" value="DELTA-1-PYRROLINE-5-CARBOXYLATE DEHYDROGENASE 2, ISOFORM A-RELATED"/>
    <property type="match status" value="1"/>
</dbReference>
<feature type="domain" description="Aldehyde dehydrogenase" evidence="7">
    <location>
        <begin position="563"/>
        <end position="865"/>
    </location>
</feature>
<feature type="domain" description="Proline utilization A proline dehydrogenase N-terminal" evidence="10">
    <location>
        <begin position="15"/>
        <end position="53"/>
    </location>
</feature>
<dbReference type="InterPro" id="IPR024089">
    <property type="entry name" value="PRODH_PutA_dom_I/II"/>
</dbReference>
<dbReference type="InterPro" id="IPR025703">
    <property type="entry name" value="Bifunct_PutA"/>
</dbReference>
<dbReference type="Gene3D" id="1.20.5.460">
    <property type="entry name" value="Single helix bin"/>
    <property type="match status" value="1"/>
</dbReference>
<feature type="region of interest" description="Disordered" evidence="6">
    <location>
        <begin position="875"/>
        <end position="907"/>
    </location>
</feature>
<feature type="domain" description="Proline dehydrogenase PutA" evidence="9">
    <location>
        <begin position="61"/>
        <end position="169"/>
    </location>
</feature>
<keyword evidence="3 5" id="KW-0520">NAD</keyword>
<dbReference type="Pfam" id="PF00171">
    <property type="entry name" value="Aldedh"/>
    <property type="match status" value="2"/>
</dbReference>
<dbReference type="Pfam" id="PF14850">
    <property type="entry name" value="Pro_dh-DNA_bdg"/>
    <property type="match status" value="1"/>
</dbReference>
<keyword evidence="2 5" id="KW-0560">Oxidoreductase</keyword>
<sequence>MDSATSSFASELKRLHRAPEPDVLKPLLAHARLAPGERERVVQTALGLLADLRAAQSSGWVNQFLQQYRLNSSEGVALLSLAEAFLRVPDPETADQLIADKFGDADWAAHKGQSSSKLVNTATWGLVIGKALVSEGAQGGVLRRLIARAGEPFVRQAVGAAMKMMGEVFVMGRTIDEAMARMKKPENRGFTASFDMLGEAARTFPDGQRYFDAYMGAIDAVGRDPAAGHSISVKLSALHPRYEVSQWDRCVPALTEMLETLAIRAADKGIALTVDAEESERLEMSLDIISAVACLPRLKGWDGYGMAVQGYGKRAQAVIGWADALGQETGRRMNVRLVKGAYWDSEIKRTQEAGLSDYPLFTRKAATDVSYLACAKDMLAAKGIAPAFASHNALTVATIVEWAGQSRDFEFQRLHGMGEGLYERLVREEGYRCRIYAPVGGHRDLLAYLVRRLLENGANSSFVHQLADERLTDDELLADPVEKIAKVGGERHPSIPLPRDLFAPERKNSEGVDLQDKDTLAGVASAIATSPLPLAGGAGGGKTPDPGAGSNALPTPNPSRKREGDLIGAAQSAYPAWTARPVHERADCLDRLSDLLETHRTELMAICVHEARKTIPDALAEVREAVDFCRYYADQARAHLVPIELPGPTGERNVLRHEGRGVWATIAPWNFPLAIFLGQTVAALVAGNAVIAKPAPQTPRIAARAVELAHEAGVPRDVLILAEGGPDVGAAIVADPRIAGVAFTGSTPTARKIARSLLDDESRPLVPLIAETGGVNAMIVDSTALPEQVVQDVVTSSFRSAGQRCSALRLLLLQEDVAEGMLEMLAGAMDTLIVGDPADPATDVGPVIDQAAYDKLMAHREKMRNSWIHTVSPLPLAGGAGGGKSPQPGADSNALPTPNPSRKREGNMFFVPPTAIRLRSMDDLSTEWFGPLLHVATWKAGELEETIARVNAKGFGLTMGLHSRIARSAETVEALARVGNLYVNRSMIGAIVGSQPFGGEGFSGTGPKAGGPHYLPRFCAERVTSTDTTSSGGNATLLSLDDIGF</sequence>
<keyword evidence="5" id="KW-0642">Proline metabolism</keyword>
<dbReference type="InterPro" id="IPR016161">
    <property type="entry name" value="Ald_DH/histidinol_DH"/>
</dbReference>
<keyword evidence="5" id="KW-0285">Flavoprotein</keyword>
<evidence type="ECO:0000259" key="7">
    <source>
        <dbReference type="Pfam" id="PF00171"/>
    </source>
</evidence>
<comment type="cofactor">
    <cofactor evidence="5">
        <name>FAD</name>
        <dbReference type="ChEBI" id="CHEBI:57692"/>
    </cofactor>
</comment>
<dbReference type="Gene3D" id="3.20.20.220">
    <property type="match status" value="1"/>
</dbReference>
<comment type="catalytic activity">
    <reaction evidence="5">
        <text>L-proline + a quinone = (S)-1-pyrroline-5-carboxylate + a quinol + H(+)</text>
        <dbReference type="Rhea" id="RHEA:23784"/>
        <dbReference type="ChEBI" id="CHEBI:15378"/>
        <dbReference type="ChEBI" id="CHEBI:17388"/>
        <dbReference type="ChEBI" id="CHEBI:24646"/>
        <dbReference type="ChEBI" id="CHEBI:60039"/>
        <dbReference type="ChEBI" id="CHEBI:132124"/>
        <dbReference type="EC" id="1.5.5.2"/>
    </reaction>
</comment>
<accession>A0ABW4I4P3</accession>
<dbReference type="PROSITE" id="PS00070">
    <property type="entry name" value="ALDEHYDE_DEHYDR_CYS"/>
    <property type="match status" value="1"/>
</dbReference>
<comment type="similarity">
    <text evidence="5">In the N-terminal section; belongs to the proline dehydrogenase family.</text>
</comment>
<dbReference type="InterPro" id="IPR016163">
    <property type="entry name" value="Ald_DH_C"/>
</dbReference>
<evidence type="ECO:0000256" key="4">
    <source>
        <dbReference type="ARBA" id="ARBA00048142"/>
    </source>
</evidence>
<name>A0ABW4I4P3_9SPHN</name>
<dbReference type="InterPro" id="IPR015590">
    <property type="entry name" value="Aldehyde_DH_dom"/>
</dbReference>
<feature type="region of interest" description="Disordered" evidence="6">
    <location>
        <begin position="532"/>
        <end position="563"/>
    </location>
</feature>
<comment type="pathway">
    <text evidence="5">Amino-acid degradation; L-proline degradation into L-glutamate; L-glutamate from L-proline: step 1/2.</text>
</comment>
<evidence type="ECO:0000259" key="9">
    <source>
        <dbReference type="Pfam" id="PF14850"/>
    </source>
</evidence>
<dbReference type="EMBL" id="JBHUDY010000001">
    <property type="protein sequence ID" value="MFD1612217.1"/>
    <property type="molecule type" value="Genomic_DNA"/>
</dbReference>
<evidence type="ECO:0000256" key="5">
    <source>
        <dbReference type="PIRNR" id="PIRNR000197"/>
    </source>
</evidence>
<keyword evidence="12" id="KW-1185">Reference proteome</keyword>
<dbReference type="RefSeq" id="WP_380888966.1">
    <property type="nucleotide sequence ID" value="NZ_JBHUDY010000001.1"/>
</dbReference>
<dbReference type="InterPro" id="IPR029041">
    <property type="entry name" value="FAD-linked_oxidoreductase-like"/>
</dbReference>
<dbReference type="Pfam" id="PF01619">
    <property type="entry name" value="Pro_dh"/>
    <property type="match status" value="1"/>
</dbReference>
<dbReference type="CDD" id="cd07125">
    <property type="entry name" value="ALDH_PutA-P5CDH"/>
    <property type="match status" value="1"/>
</dbReference>
<dbReference type="NCBIfam" id="NF008869">
    <property type="entry name" value="PRK11904.1"/>
    <property type="match status" value="1"/>
</dbReference>
<proteinExistence type="inferred from homology"/>
<dbReference type="InterPro" id="IPR024082">
    <property type="entry name" value="PRODH_PutA_dom_II"/>
</dbReference>
<comment type="pathway">
    <text evidence="1 5">Amino-acid degradation; L-proline degradation into L-glutamate; L-glutamate from L-proline: step 2/2.</text>
</comment>
<dbReference type="Gene3D" id="3.40.309.10">
    <property type="entry name" value="Aldehyde Dehydrogenase, Chain A, domain 2"/>
    <property type="match status" value="1"/>
</dbReference>
<dbReference type="Proteomes" id="UP001597115">
    <property type="component" value="Unassembled WGS sequence"/>
</dbReference>
<dbReference type="Pfam" id="PF18327">
    <property type="entry name" value="PRODH"/>
    <property type="match status" value="1"/>
</dbReference>
<dbReference type="Gene3D" id="3.40.605.10">
    <property type="entry name" value="Aldehyde Dehydrogenase, Chain A, domain 1"/>
    <property type="match status" value="1"/>
</dbReference>